<evidence type="ECO:0000259" key="5">
    <source>
        <dbReference type="PROSITE" id="PS50931"/>
    </source>
</evidence>
<dbReference type="PROSITE" id="PS50931">
    <property type="entry name" value="HTH_LYSR"/>
    <property type="match status" value="1"/>
</dbReference>
<dbReference type="InterPro" id="IPR000847">
    <property type="entry name" value="LysR_HTH_N"/>
</dbReference>
<evidence type="ECO:0000256" key="2">
    <source>
        <dbReference type="ARBA" id="ARBA00023015"/>
    </source>
</evidence>
<keyword evidence="4" id="KW-0804">Transcription</keyword>
<dbReference type="SUPFAM" id="SSF53850">
    <property type="entry name" value="Periplasmic binding protein-like II"/>
    <property type="match status" value="1"/>
</dbReference>
<gene>
    <name evidence="6" type="ORF">SAMN05444004_1045</name>
</gene>
<dbReference type="EMBL" id="FNPX01000004">
    <property type="protein sequence ID" value="SDY89024.1"/>
    <property type="molecule type" value="Genomic_DNA"/>
</dbReference>
<dbReference type="PANTHER" id="PTHR30537">
    <property type="entry name" value="HTH-TYPE TRANSCRIPTIONAL REGULATOR"/>
    <property type="match status" value="1"/>
</dbReference>
<dbReference type="InterPro" id="IPR058163">
    <property type="entry name" value="LysR-type_TF_proteobact-type"/>
</dbReference>
<dbReference type="AlphaFoldDB" id="A0A1H3NJP4"/>
<evidence type="ECO:0000256" key="4">
    <source>
        <dbReference type="ARBA" id="ARBA00023163"/>
    </source>
</evidence>
<dbReference type="Pfam" id="PF03466">
    <property type="entry name" value="LysR_substrate"/>
    <property type="match status" value="1"/>
</dbReference>
<evidence type="ECO:0000313" key="7">
    <source>
        <dbReference type="Proteomes" id="UP000198914"/>
    </source>
</evidence>
<dbReference type="InterPro" id="IPR036388">
    <property type="entry name" value="WH-like_DNA-bd_sf"/>
</dbReference>
<dbReference type="OrthoDB" id="9798121at2"/>
<proteinExistence type="inferred from homology"/>
<protein>
    <submittedName>
        <fullName evidence="6">DNA-binding transcriptional regulator, LysR family</fullName>
    </submittedName>
</protein>
<dbReference type="Gene3D" id="3.40.190.290">
    <property type="match status" value="1"/>
</dbReference>
<feature type="domain" description="HTH lysR-type" evidence="5">
    <location>
        <begin position="1"/>
        <end position="59"/>
    </location>
</feature>
<keyword evidence="3 6" id="KW-0238">DNA-binding</keyword>
<dbReference type="STRING" id="1244108.SAMN05444004_1045"/>
<evidence type="ECO:0000256" key="1">
    <source>
        <dbReference type="ARBA" id="ARBA00009437"/>
    </source>
</evidence>
<dbReference type="GO" id="GO:0043565">
    <property type="term" value="F:sequence-specific DNA binding"/>
    <property type="evidence" value="ECO:0007669"/>
    <property type="project" value="TreeGrafter"/>
</dbReference>
<comment type="similarity">
    <text evidence="1">Belongs to the LysR transcriptional regulatory family.</text>
</comment>
<keyword evidence="7" id="KW-1185">Reference proteome</keyword>
<evidence type="ECO:0000313" key="6">
    <source>
        <dbReference type="EMBL" id="SDY89024.1"/>
    </source>
</evidence>
<sequence>MYNWHDLTFFLELARLGRLTPAARRLSVDYTTVSRRIAELEKSLGVSLFERRSEGFVMTSDGHRLFAIAEKMEVLSFEITESTQEATVEPAGKVRLATMEGIAAFYLSRKLKDFHDLHPNITVELVTERYLLNLTKREADVSLSFMPPAGPRLTVDKIGQFGLGLFASREYLDRRGVPLNINDLNEHDFVDYVSDMVEIENVHWLLDVLDPENVVFRSTSMAAQQRAAASGFGIALLPFFSAKTDPALIQVLPNKVLVKRDLWLSAHEDTEYLARIKALLRFLREALSQDSDYLNELA</sequence>
<dbReference type="Pfam" id="PF00126">
    <property type="entry name" value="HTH_1"/>
    <property type="match status" value="1"/>
</dbReference>
<dbReference type="PANTHER" id="PTHR30537:SF3">
    <property type="entry name" value="TRANSCRIPTIONAL REGULATORY PROTEIN"/>
    <property type="match status" value="1"/>
</dbReference>
<dbReference type="Proteomes" id="UP000198914">
    <property type="component" value="Unassembled WGS sequence"/>
</dbReference>
<reference evidence="7" key="1">
    <citation type="submission" date="2016-10" db="EMBL/GenBank/DDBJ databases">
        <authorList>
            <person name="Varghese N."/>
            <person name="Submissions S."/>
        </authorList>
    </citation>
    <scope>NUCLEOTIDE SEQUENCE [LARGE SCALE GENOMIC DNA]</scope>
    <source>
        <strain evidence="7">DSM 100420</strain>
    </source>
</reference>
<dbReference type="GO" id="GO:0006351">
    <property type="term" value="P:DNA-templated transcription"/>
    <property type="evidence" value="ECO:0007669"/>
    <property type="project" value="TreeGrafter"/>
</dbReference>
<dbReference type="InterPro" id="IPR005119">
    <property type="entry name" value="LysR_subst-bd"/>
</dbReference>
<dbReference type="InterPro" id="IPR036390">
    <property type="entry name" value="WH_DNA-bd_sf"/>
</dbReference>
<organism evidence="6 7">
    <name type="scientific">Jannaschia faecimaris</name>
    <dbReference type="NCBI Taxonomy" id="1244108"/>
    <lineage>
        <taxon>Bacteria</taxon>
        <taxon>Pseudomonadati</taxon>
        <taxon>Pseudomonadota</taxon>
        <taxon>Alphaproteobacteria</taxon>
        <taxon>Rhodobacterales</taxon>
        <taxon>Roseobacteraceae</taxon>
        <taxon>Jannaschia</taxon>
    </lineage>
</organism>
<dbReference type="SUPFAM" id="SSF46785">
    <property type="entry name" value="Winged helix' DNA-binding domain"/>
    <property type="match status" value="1"/>
</dbReference>
<accession>A0A1H3NJP4</accession>
<dbReference type="Gene3D" id="1.10.10.10">
    <property type="entry name" value="Winged helix-like DNA-binding domain superfamily/Winged helix DNA-binding domain"/>
    <property type="match status" value="1"/>
</dbReference>
<keyword evidence="2" id="KW-0805">Transcription regulation</keyword>
<name>A0A1H3NJP4_9RHOB</name>
<dbReference type="GO" id="GO:0003700">
    <property type="term" value="F:DNA-binding transcription factor activity"/>
    <property type="evidence" value="ECO:0007669"/>
    <property type="project" value="InterPro"/>
</dbReference>
<dbReference type="PRINTS" id="PR00039">
    <property type="entry name" value="HTHLYSR"/>
</dbReference>
<evidence type="ECO:0000256" key="3">
    <source>
        <dbReference type="ARBA" id="ARBA00023125"/>
    </source>
</evidence>
<dbReference type="RefSeq" id="WP_092643871.1">
    <property type="nucleotide sequence ID" value="NZ_FNPX01000004.1"/>
</dbReference>